<dbReference type="InterPro" id="IPR036047">
    <property type="entry name" value="F-box-like_dom_sf"/>
</dbReference>
<reference evidence="3" key="2">
    <citation type="submission" date="2015-01" db="EMBL/GenBank/DDBJ databases">
        <title>Evolutionary Origins and Diversification of the Mycorrhizal Mutualists.</title>
        <authorList>
            <consortium name="DOE Joint Genome Institute"/>
            <consortium name="Mycorrhizal Genomics Consortium"/>
            <person name="Kohler A."/>
            <person name="Kuo A."/>
            <person name="Nagy L.G."/>
            <person name="Floudas D."/>
            <person name="Copeland A."/>
            <person name="Barry K.W."/>
            <person name="Cichocki N."/>
            <person name="Veneault-Fourrey C."/>
            <person name="LaButti K."/>
            <person name="Lindquist E.A."/>
            <person name="Lipzen A."/>
            <person name="Lundell T."/>
            <person name="Morin E."/>
            <person name="Murat C."/>
            <person name="Riley R."/>
            <person name="Ohm R."/>
            <person name="Sun H."/>
            <person name="Tunlid A."/>
            <person name="Henrissat B."/>
            <person name="Grigoriev I.V."/>
            <person name="Hibbett D.S."/>
            <person name="Martin F."/>
        </authorList>
    </citation>
    <scope>NUCLEOTIDE SEQUENCE [LARGE SCALE GENOMIC DNA]</scope>
    <source>
        <strain evidence="3">F 1598</strain>
    </source>
</reference>
<dbReference type="AlphaFoldDB" id="A0A0C3FY81"/>
<dbReference type="SUPFAM" id="SSF81383">
    <property type="entry name" value="F-box domain"/>
    <property type="match status" value="1"/>
</dbReference>
<evidence type="ECO:0000259" key="1">
    <source>
        <dbReference type="PROSITE" id="PS50181"/>
    </source>
</evidence>
<proteinExistence type="predicted"/>
<protein>
    <recommendedName>
        <fullName evidence="1">F-box domain-containing protein</fullName>
    </recommendedName>
</protein>
<accession>A0A0C3FY81</accession>
<dbReference type="EMBL" id="KN832975">
    <property type="protein sequence ID" value="KIM89140.1"/>
    <property type="molecule type" value="Genomic_DNA"/>
</dbReference>
<reference evidence="2 3" key="1">
    <citation type="submission" date="2014-04" db="EMBL/GenBank/DDBJ databases">
        <authorList>
            <consortium name="DOE Joint Genome Institute"/>
            <person name="Kuo A."/>
            <person name="Tarkka M."/>
            <person name="Buscot F."/>
            <person name="Kohler A."/>
            <person name="Nagy L.G."/>
            <person name="Floudas D."/>
            <person name="Copeland A."/>
            <person name="Barry K.W."/>
            <person name="Cichocki N."/>
            <person name="Veneault-Fourrey C."/>
            <person name="LaButti K."/>
            <person name="Lindquist E.A."/>
            <person name="Lipzen A."/>
            <person name="Lundell T."/>
            <person name="Morin E."/>
            <person name="Murat C."/>
            <person name="Sun H."/>
            <person name="Tunlid A."/>
            <person name="Henrissat B."/>
            <person name="Grigoriev I.V."/>
            <person name="Hibbett D.S."/>
            <person name="Martin F."/>
            <person name="Nordberg H.P."/>
            <person name="Cantor M.N."/>
            <person name="Hua S.X."/>
        </authorList>
    </citation>
    <scope>NUCLEOTIDE SEQUENCE [LARGE SCALE GENOMIC DNA]</scope>
    <source>
        <strain evidence="2 3">F 1598</strain>
    </source>
</reference>
<dbReference type="InterPro" id="IPR001810">
    <property type="entry name" value="F-box_dom"/>
</dbReference>
<dbReference type="InterPro" id="IPR015943">
    <property type="entry name" value="WD40/YVTN_repeat-like_dom_sf"/>
</dbReference>
<name>A0A0C3FY81_PILCF</name>
<gene>
    <name evidence="2" type="ORF">PILCRDRAFT_213461</name>
</gene>
<dbReference type="CDD" id="cd09917">
    <property type="entry name" value="F-box_SF"/>
    <property type="match status" value="1"/>
</dbReference>
<organism evidence="2 3">
    <name type="scientific">Piloderma croceum (strain F 1598)</name>
    <dbReference type="NCBI Taxonomy" id="765440"/>
    <lineage>
        <taxon>Eukaryota</taxon>
        <taxon>Fungi</taxon>
        <taxon>Dikarya</taxon>
        <taxon>Basidiomycota</taxon>
        <taxon>Agaricomycotina</taxon>
        <taxon>Agaricomycetes</taxon>
        <taxon>Agaricomycetidae</taxon>
        <taxon>Atheliales</taxon>
        <taxon>Atheliaceae</taxon>
        <taxon>Piloderma</taxon>
    </lineage>
</organism>
<dbReference type="HOGENOM" id="CLU_566242_0_0_1"/>
<dbReference type="Pfam" id="PF12937">
    <property type="entry name" value="F-box-like"/>
    <property type="match status" value="1"/>
</dbReference>
<dbReference type="Gene3D" id="2.130.10.10">
    <property type="entry name" value="YVTN repeat-like/Quinoprotein amine dehydrogenase"/>
    <property type="match status" value="1"/>
</dbReference>
<feature type="domain" description="F-box" evidence="1">
    <location>
        <begin position="1"/>
        <end position="48"/>
    </location>
</feature>
<evidence type="ECO:0000313" key="3">
    <source>
        <dbReference type="Proteomes" id="UP000054166"/>
    </source>
</evidence>
<dbReference type="InterPro" id="IPR036322">
    <property type="entry name" value="WD40_repeat_dom_sf"/>
</dbReference>
<keyword evidence="3" id="KW-1185">Reference proteome</keyword>
<dbReference type="Proteomes" id="UP000054166">
    <property type="component" value="Unassembled WGS sequence"/>
</dbReference>
<dbReference type="SUPFAM" id="SSF50978">
    <property type="entry name" value="WD40 repeat-like"/>
    <property type="match status" value="1"/>
</dbReference>
<dbReference type="OrthoDB" id="1259151at2759"/>
<evidence type="ECO:0000313" key="2">
    <source>
        <dbReference type="EMBL" id="KIM89140.1"/>
    </source>
</evidence>
<sequence>MPTIALPSDVLILVISYLTMGQLVTLARTCKFFNALVHEFGWPAYLRANPRPSHSLSSARSCWDAYGQVQYNALADCAWSRQSFIARPLSRPWAGKRRPIFAVNSSRLLVAAGSTLYSYKFTSPKGCHSAPGVQFEASFSLARRETGRDITGITFVPDEGADHTVYIGFQDGTLERLLILLPSEFSQERMSPSRDLSNFNDGAIAEYLSSDGDRLLSLSAKGTAALIDTSSASPTSQLIELQKRSWSNHLSMKSSTPYAVFGTSSTTPLVVHPITNSTLSGVPSAILHSNAKHVSENRSSAVYGISGIPPSGPWGGSNQVIVSGWYDGLVRVHDLRSSSRVSGTESLAGPAPLLPVLSLYDSWSFEPIYAVSCGGGSSSHVAAGSARHSVVAFWDVRSPSQGWSVHAPGNDSSPVYSIHLESSRLFGATQSRPFVYDFGPGVTHDTYPHFAARRDDGLKHNIGKNSVGYYVTQYHHSRNSL</sequence>
<dbReference type="PROSITE" id="PS50181">
    <property type="entry name" value="FBOX"/>
    <property type="match status" value="1"/>
</dbReference>
<dbReference type="InParanoid" id="A0A0C3FY81"/>